<keyword evidence="2" id="KW-1185">Reference proteome</keyword>
<sequence>MSLLSKFVVQWGRERLDIFAKRVLVANARFGSGFGIGECCGVGFCIVERFVTFGICFGVGRKVTVGGETWHGDGACDRGCGLSGGRAAIGGAGGGGGIPMSR</sequence>
<reference evidence="1" key="1">
    <citation type="journal article" date="2023" name="bioRxiv">
        <title>Improved chromosome-level genome assembly for marigold (Tagetes erecta).</title>
        <authorList>
            <person name="Jiang F."/>
            <person name="Yuan L."/>
            <person name="Wang S."/>
            <person name="Wang H."/>
            <person name="Xu D."/>
            <person name="Wang A."/>
            <person name="Fan W."/>
        </authorList>
    </citation>
    <scope>NUCLEOTIDE SEQUENCE</scope>
    <source>
        <strain evidence="1">WSJ</strain>
        <tissue evidence="1">Leaf</tissue>
    </source>
</reference>
<comment type="caution">
    <text evidence="1">The sequence shown here is derived from an EMBL/GenBank/DDBJ whole genome shotgun (WGS) entry which is preliminary data.</text>
</comment>
<evidence type="ECO:0000313" key="2">
    <source>
        <dbReference type="Proteomes" id="UP001229421"/>
    </source>
</evidence>
<evidence type="ECO:0000313" key="1">
    <source>
        <dbReference type="EMBL" id="KAK1414932.1"/>
    </source>
</evidence>
<organism evidence="1 2">
    <name type="scientific">Tagetes erecta</name>
    <name type="common">African marigold</name>
    <dbReference type="NCBI Taxonomy" id="13708"/>
    <lineage>
        <taxon>Eukaryota</taxon>
        <taxon>Viridiplantae</taxon>
        <taxon>Streptophyta</taxon>
        <taxon>Embryophyta</taxon>
        <taxon>Tracheophyta</taxon>
        <taxon>Spermatophyta</taxon>
        <taxon>Magnoliopsida</taxon>
        <taxon>eudicotyledons</taxon>
        <taxon>Gunneridae</taxon>
        <taxon>Pentapetalae</taxon>
        <taxon>asterids</taxon>
        <taxon>campanulids</taxon>
        <taxon>Asterales</taxon>
        <taxon>Asteraceae</taxon>
        <taxon>Asteroideae</taxon>
        <taxon>Heliantheae alliance</taxon>
        <taxon>Tageteae</taxon>
        <taxon>Tagetes</taxon>
    </lineage>
</organism>
<dbReference type="Proteomes" id="UP001229421">
    <property type="component" value="Unassembled WGS sequence"/>
</dbReference>
<proteinExistence type="predicted"/>
<dbReference type="AlphaFoldDB" id="A0AAD8NN79"/>
<accession>A0AAD8NN79</accession>
<dbReference type="EMBL" id="JAUHHV010000008">
    <property type="protein sequence ID" value="KAK1414932.1"/>
    <property type="molecule type" value="Genomic_DNA"/>
</dbReference>
<gene>
    <name evidence="1" type="ORF">QVD17_30697</name>
</gene>
<protein>
    <submittedName>
        <fullName evidence="1">Uncharacterized protein</fullName>
    </submittedName>
</protein>
<name>A0AAD8NN79_TARER</name>